<keyword evidence="2" id="KW-1185">Reference proteome</keyword>
<evidence type="ECO:0000313" key="1">
    <source>
        <dbReference type="EMBL" id="SCZ79490.1"/>
    </source>
</evidence>
<sequence>MIIAIILLLICLSLWPVIVLVIYNDSADDLLYFQRIETPYIFKTEIIHSVHLTKVYETFEINSNGIISVVNTSFYDIGWGSPGMDGEIIHQTDNVLYINEIDKEINFIPLRVSYFTQPKLILNNEHEIPIYKYVRDNDRVDIFSLKMKFVEYLYRLILK</sequence>
<reference evidence="1 2" key="1">
    <citation type="submission" date="2016-10" db="EMBL/GenBank/DDBJ databases">
        <authorList>
            <person name="de Groot N.N."/>
        </authorList>
    </citation>
    <scope>NUCLEOTIDE SEQUENCE [LARGE SCALE GENOMIC DNA]</scope>
    <source>
        <strain evidence="1 2">DSM 2784</strain>
    </source>
</reference>
<protein>
    <recommendedName>
        <fullName evidence="3">DUF1850 domain-containing protein</fullName>
    </recommendedName>
</protein>
<dbReference type="Pfam" id="PF08905">
    <property type="entry name" value="DUF1850"/>
    <property type="match status" value="1"/>
</dbReference>
<organism evidence="1 2">
    <name type="scientific">Acidaminobacter hydrogenoformans DSM 2784</name>
    <dbReference type="NCBI Taxonomy" id="1120920"/>
    <lineage>
        <taxon>Bacteria</taxon>
        <taxon>Bacillati</taxon>
        <taxon>Bacillota</taxon>
        <taxon>Clostridia</taxon>
        <taxon>Peptostreptococcales</taxon>
        <taxon>Acidaminobacteraceae</taxon>
        <taxon>Acidaminobacter</taxon>
    </lineage>
</organism>
<dbReference type="EMBL" id="FMWL01000007">
    <property type="protein sequence ID" value="SCZ79490.1"/>
    <property type="molecule type" value="Genomic_DNA"/>
</dbReference>
<evidence type="ECO:0000313" key="2">
    <source>
        <dbReference type="Proteomes" id="UP000199208"/>
    </source>
</evidence>
<dbReference type="Proteomes" id="UP000199208">
    <property type="component" value="Unassembled WGS sequence"/>
</dbReference>
<dbReference type="OrthoDB" id="4304at2"/>
<dbReference type="InterPro" id="IPR015001">
    <property type="entry name" value="DUF1850"/>
</dbReference>
<dbReference type="STRING" id="1120920.SAMN03080599_01801"/>
<accession>A0A1G5S0J2</accession>
<proteinExistence type="predicted"/>
<evidence type="ECO:0008006" key="3">
    <source>
        <dbReference type="Google" id="ProtNLM"/>
    </source>
</evidence>
<name>A0A1G5S0J2_9FIRM</name>
<gene>
    <name evidence="1" type="ORF">SAMN03080599_01801</name>
</gene>
<dbReference type="AlphaFoldDB" id="A0A1G5S0J2"/>